<protein>
    <submittedName>
        <fullName evidence="6">YopT-type cysteine protease domain-containing protein</fullName>
    </submittedName>
</protein>
<evidence type="ECO:0000256" key="2">
    <source>
        <dbReference type="ARBA" id="ARBA00022801"/>
    </source>
</evidence>
<evidence type="ECO:0000313" key="6">
    <source>
        <dbReference type="EMBL" id="MEM5422565.1"/>
    </source>
</evidence>
<feature type="region of interest" description="Disordered" evidence="4">
    <location>
        <begin position="76"/>
        <end position="115"/>
    </location>
</feature>
<evidence type="ECO:0000256" key="3">
    <source>
        <dbReference type="ARBA" id="ARBA00022807"/>
    </source>
</evidence>
<dbReference type="SUPFAM" id="SSF54001">
    <property type="entry name" value="Cysteine proteinases"/>
    <property type="match status" value="1"/>
</dbReference>
<sequence length="295" mass="32739">MARDFSALNKHAHREYKFVQADSYRQVRQTYGTDMDGGACMGVVLNWVKEKLSTSNGLLRPDGPLRNSAVKHFSNPLNPLSRIRNGISPPTDSTLGKLIGKEPGQPRGRKSGARNEATMLEGAKNQETYNRYKTTDRLVAELELDPGGYTPEEKTRKVKHVAQNVGTSRPQESFVAERLDDATIAGAAEQLPKGNAIVLDLKQEAGGPGHAVAFYKSRGGTLYFFDPNAGVYEISRPYEKHLLGFVQAWLDVYTKDKDDNGVPTPKNWKTKDEHRWYSVFTRTTPKKAGTAPTEG</sequence>
<evidence type="ECO:0000259" key="5">
    <source>
        <dbReference type="Pfam" id="PF03543"/>
    </source>
</evidence>
<dbReference type="Proteomes" id="UP001489897">
    <property type="component" value="Unassembled WGS sequence"/>
</dbReference>
<keyword evidence="2" id="KW-0378">Hydrolase</keyword>
<keyword evidence="1 6" id="KW-0645">Protease</keyword>
<proteinExistence type="predicted"/>
<comment type="caution">
    <text evidence="6">The sequence shown here is derived from an EMBL/GenBank/DDBJ whole genome shotgun (WGS) entry which is preliminary data.</text>
</comment>
<evidence type="ECO:0000313" key="7">
    <source>
        <dbReference type="Proteomes" id="UP001489897"/>
    </source>
</evidence>
<gene>
    <name evidence="6" type="ORF">VSR73_16010</name>
</gene>
<dbReference type="InterPro" id="IPR006473">
    <property type="entry name" value="Peptidase_C58_Yopt"/>
</dbReference>
<keyword evidence="3" id="KW-0788">Thiol protease</keyword>
<dbReference type="Gene3D" id="3.90.70.20">
    <property type="match status" value="1"/>
</dbReference>
<accession>A0ABU9RR93</accession>
<dbReference type="RefSeq" id="WP_342947479.1">
    <property type="nucleotide sequence ID" value="NZ_JAYMRV010000004.1"/>
</dbReference>
<dbReference type="InterPro" id="IPR038765">
    <property type="entry name" value="Papain-like_cys_pep_sf"/>
</dbReference>
<organism evidence="6 7">
    <name type="scientific">Paraburkholderia ferrariae</name>
    <dbReference type="NCBI Taxonomy" id="386056"/>
    <lineage>
        <taxon>Bacteria</taxon>
        <taxon>Pseudomonadati</taxon>
        <taxon>Pseudomonadota</taxon>
        <taxon>Betaproteobacteria</taxon>
        <taxon>Burkholderiales</taxon>
        <taxon>Burkholderiaceae</taxon>
        <taxon>Paraburkholderia</taxon>
    </lineage>
</organism>
<reference evidence="6 7" key="1">
    <citation type="submission" date="2024-01" db="EMBL/GenBank/DDBJ databases">
        <title>The diversity of rhizobia nodulating Mimosa spp. in eleven states of Brazil covering several biomes is determined by host plant, location, and edaphic factors.</title>
        <authorList>
            <person name="Rouws L."/>
            <person name="Barauna A."/>
            <person name="Beukes C."/>
            <person name="De Faria S.M."/>
            <person name="Gross E."/>
            <person name="Dos Reis Junior F.B."/>
            <person name="Simon M."/>
            <person name="Maluk M."/>
            <person name="Odee D.W."/>
            <person name="Kenicer G."/>
            <person name="Young J.P.W."/>
            <person name="Reis V.M."/>
            <person name="Zilli J."/>
            <person name="James E.K."/>
        </authorList>
    </citation>
    <scope>NUCLEOTIDE SEQUENCE [LARGE SCALE GENOMIC DNA]</scope>
    <source>
        <strain evidence="6 7">JPY167</strain>
    </source>
</reference>
<evidence type="ECO:0000256" key="4">
    <source>
        <dbReference type="SAM" id="MobiDB-lite"/>
    </source>
</evidence>
<dbReference type="EMBL" id="JAYMRV010000004">
    <property type="protein sequence ID" value="MEM5422565.1"/>
    <property type="molecule type" value="Genomic_DNA"/>
</dbReference>
<feature type="domain" description="Peptidase C58 YopT-type" evidence="5">
    <location>
        <begin position="143"/>
        <end position="248"/>
    </location>
</feature>
<dbReference type="GO" id="GO:0006508">
    <property type="term" value="P:proteolysis"/>
    <property type="evidence" value="ECO:0007669"/>
    <property type="project" value="UniProtKB-KW"/>
</dbReference>
<dbReference type="Pfam" id="PF03543">
    <property type="entry name" value="Peptidase_C58"/>
    <property type="match status" value="1"/>
</dbReference>
<evidence type="ECO:0000256" key="1">
    <source>
        <dbReference type="ARBA" id="ARBA00022670"/>
    </source>
</evidence>
<name>A0ABU9RR93_9BURK</name>
<dbReference type="GO" id="GO:0008233">
    <property type="term" value="F:peptidase activity"/>
    <property type="evidence" value="ECO:0007669"/>
    <property type="project" value="UniProtKB-KW"/>
</dbReference>
<keyword evidence="7" id="KW-1185">Reference proteome</keyword>